<dbReference type="InterPro" id="IPR029526">
    <property type="entry name" value="PGBD"/>
</dbReference>
<name>A0A4Y1ZQB2_ARAVE</name>
<accession>A0A4Y1ZQB2</accession>
<dbReference type="OrthoDB" id="6433285at2759"/>
<gene>
    <name evidence="2" type="ORF">AVEN_140732_1</name>
</gene>
<dbReference type="PANTHER" id="PTHR46599:SF2">
    <property type="entry name" value="PIGGYBAC TRANSPOSABLE ELEMENT-DERIVED PROTEIN 4-LIKE"/>
    <property type="match status" value="1"/>
</dbReference>
<dbReference type="Pfam" id="PF13843">
    <property type="entry name" value="DDE_Tnp_1_7"/>
    <property type="match status" value="1"/>
</dbReference>
<sequence length="116" mass="14135">MTRDRFMKILKYFHLSDREMEKVASDEDFYLIQKLDPLMTDMKKNFKSHFNPYQNMSVDETMIKYKGRLGIIQYMPKKPTKRGIKIWMLCDSSFGYVYDFDDYVEKRIKYPEVRKG</sequence>
<comment type="caution">
    <text evidence="2">The sequence shown here is derived from an EMBL/GenBank/DDBJ whole genome shotgun (WGS) entry which is preliminary data.</text>
</comment>
<dbReference type="EMBL" id="BGPR01227379">
    <property type="protein sequence ID" value="GBL61725.1"/>
    <property type="molecule type" value="Genomic_DNA"/>
</dbReference>
<dbReference type="Proteomes" id="UP000499080">
    <property type="component" value="Unassembled WGS sequence"/>
</dbReference>
<dbReference type="AlphaFoldDB" id="A0A4Y1ZQB2"/>
<organism evidence="2 3">
    <name type="scientific">Araneus ventricosus</name>
    <name type="common">Orbweaver spider</name>
    <name type="synonym">Epeira ventricosa</name>
    <dbReference type="NCBI Taxonomy" id="182803"/>
    <lineage>
        <taxon>Eukaryota</taxon>
        <taxon>Metazoa</taxon>
        <taxon>Ecdysozoa</taxon>
        <taxon>Arthropoda</taxon>
        <taxon>Chelicerata</taxon>
        <taxon>Arachnida</taxon>
        <taxon>Araneae</taxon>
        <taxon>Araneomorphae</taxon>
        <taxon>Entelegynae</taxon>
        <taxon>Araneoidea</taxon>
        <taxon>Araneidae</taxon>
        <taxon>Araneus</taxon>
    </lineage>
</organism>
<proteinExistence type="predicted"/>
<evidence type="ECO:0000313" key="3">
    <source>
        <dbReference type="Proteomes" id="UP000499080"/>
    </source>
</evidence>
<dbReference type="PANTHER" id="PTHR46599">
    <property type="entry name" value="PIGGYBAC TRANSPOSABLE ELEMENT-DERIVED PROTEIN 4"/>
    <property type="match status" value="1"/>
</dbReference>
<keyword evidence="3" id="KW-1185">Reference proteome</keyword>
<reference evidence="2 3" key="1">
    <citation type="journal article" date="2019" name="Sci. Rep.">
        <title>Orb-weaving spider Araneus ventricosus genome elucidates the spidroin gene catalogue.</title>
        <authorList>
            <person name="Kono N."/>
            <person name="Nakamura H."/>
            <person name="Ohtoshi R."/>
            <person name="Moran D.A.P."/>
            <person name="Shinohara A."/>
            <person name="Yoshida Y."/>
            <person name="Fujiwara M."/>
            <person name="Mori M."/>
            <person name="Tomita M."/>
            <person name="Arakawa K."/>
        </authorList>
    </citation>
    <scope>NUCLEOTIDE SEQUENCE [LARGE SCALE GENOMIC DNA]</scope>
</reference>
<feature type="domain" description="PiggyBac transposable element-derived protein" evidence="1">
    <location>
        <begin position="1"/>
        <end position="103"/>
    </location>
</feature>
<protein>
    <recommendedName>
        <fullName evidence="1">PiggyBac transposable element-derived protein domain-containing protein</fullName>
    </recommendedName>
</protein>
<evidence type="ECO:0000313" key="2">
    <source>
        <dbReference type="EMBL" id="GBL61725.1"/>
    </source>
</evidence>
<evidence type="ECO:0000259" key="1">
    <source>
        <dbReference type="Pfam" id="PF13843"/>
    </source>
</evidence>